<gene>
    <name evidence="2" type="ORF">GQX73_g1665</name>
</gene>
<sequence length="107" mass="11898">MPRIVPSSSYVSRIARNRHLITTAPRRLTSTQGKSPNQSPAKDHHDVTLAPITHQSNPKKTVEQLDEELRLKMSGIAGDGGEAGVEYEDGKPVAMKRSVKDNMFRYI</sequence>
<dbReference type="InParanoid" id="A0A7C8J035"/>
<dbReference type="EMBL" id="WUBL01000010">
    <property type="protein sequence ID" value="KAF2971844.1"/>
    <property type="molecule type" value="Genomic_DNA"/>
</dbReference>
<proteinExistence type="predicted"/>
<dbReference type="AlphaFoldDB" id="A0A7C8J035"/>
<keyword evidence="3" id="KW-1185">Reference proteome</keyword>
<accession>A0A7C8J035</accession>
<dbReference type="Proteomes" id="UP000481858">
    <property type="component" value="Unassembled WGS sequence"/>
</dbReference>
<dbReference type="OrthoDB" id="2157103at2759"/>
<protein>
    <submittedName>
        <fullName evidence="2">Uncharacterized protein</fullName>
    </submittedName>
</protein>
<organism evidence="2 3">
    <name type="scientific">Xylaria multiplex</name>
    <dbReference type="NCBI Taxonomy" id="323545"/>
    <lineage>
        <taxon>Eukaryota</taxon>
        <taxon>Fungi</taxon>
        <taxon>Dikarya</taxon>
        <taxon>Ascomycota</taxon>
        <taxon>Pezizomycotina</taxon>
        <taxon>Sordariomycetes</taxon>
        <taxon>Xylariomycetidae</taxon>
        <taxon>Xylariales</taxon>
        <taxon>Xylariaceae</taxon>
        <taxon>Xylaria</taxon>
    </lineage>
</organism>
<evidence type="ECO:0000256" key="1">
    <source>
        <dbReference type="SAM" id="MobiDB-lite"/>
    </source>
</evidence>
<feature type="compositionally biased region" description="Polar residues" evidence="1">
    <location>
        <begin position="28"/>
        <end position="40"/>
    </location>
</feature>
<feature type="region of interest" description="Disordered" evidence="1">
    <location>
        <begin position="16"/>
        <end position="49"/>
    </location>
</feature>
<comment type="caution">
    <text evidence="2">The sequence shown here is derived from an EMBL/GenBank/DDBJ whole genome shotgun (WGS) entry which is preliminary data.</text>
</comment>
<evidence type="ECO:0000313" key="2">
    <source>
        <dbReference type="EMBL" id="KAF2971844.1"/>
    </source>
</evidence>
<name>A0A7C8J035_9PEZI</name>
<evidence type="ECO:0000313" key="3">
    <source>
        <dbReference type="Proteomes" id="UP000481858"/>
    </source>
</evidence>
<reference evidence="2 3" key="1">
    <citation type="submission" date="2019-12" db="EMBL/GenBank/DDBJ databases">
        <title>Draft genome sequence of the ascomycete Xylaria multiplex DSM 110363.</title>
        <authorList>
            <person name="Buettner E."/>
            <person name="Kellner H."/>
        </authorList>
    </citation>
    <scope>NUCLEOTIDE SEQUENCE [LARGE SCALE GENOMIC DNA]</scope>
    <source>
        <strain evidence="2 3">DSM 110363</strain>
    </source>
</reference>